<reference evidence="2" key="1">
    <citation type="journal article" date="2014" name="Int. J. Syst. Evol. Microbiol.">
        <title>Complete genome sequence of Corynebacterium casei LMG S-19264T (=DSM 44701T), isolated from a smear-ripened cheese.</title>
        <authorList>
            <consortium name="US DOE Joint Genome Institute (JGI-PGF)"/>
            <person name="Walter F."/>
            <person name="Albersmeier A."/>
            <person name="Kalinowski J."/>
            <person name="Ruckert C."/>
        </authorList>
    </citation>
    <scope>NUCLEOTIDE SEQUENCE</scope>
    <source>
        <strain evidence="2">JCM 4490</strain>
    </source>
</reference>
<dbReference type="Proteomes" id="UP000620224">
    <property type="component" value="Unassembled WGS sequence"/>
</dbReference>
<evidence type="ECO:0000313" key="3">
    <source>
        <dbReference type="Proteomes" id="UP000620224"/>
    </source>
</evidence>
<evidence type="ECO:0000256" key="1">
    <source>
        <dbReference type="SAM" id="MobiDB-lite"/>
    </source>
</evidence>
<proteinExistence type="predicted"/>
<protein>
    <submittedName>
        <fullName evidence="2">Uncharacterized protein</fullName>
    </submittedName>
</protein>
<reference evidence="2" key="2">
    <citation type="submission" date="2020-09" db="EMBL/GenBank/DDBJ databases">
        <authorList>
            <person name="Sun Q."/>
            <person name="Ohkuma M."/>
        </authorList>
    </citation>
    <scope>NUCLEOTIDE SEQUENCE</scope>
    <source>
        <strain evidence="2">JCM 4490</strain>
    </source>
</reference>
<dbReference type="EMBL" id="BMUE01000006">
    <property type="protein sequence ID" value="GGW51804.1"/>
    <property type="molecule type" value="Genomic_DNA"/>
</dbReference>
<keyword evidence="3" id="KW-1185">Reference proteome</keyword>
<accession>A0A918J6E7</accession>
<gene>
    <name evidence="2" type="ORF">GCM10010503_30850</name>
</gene>
<name>A0A918J6E7_9ACTN</name>
<evidence type="ECO:0000313" key="2">
    <source>
        <dbReference type="EMBL" id="GGW51804.1"/>
    </source>
</evidence>
<dbReference type="AlphaFoldDB" id="A0A918J6E7"/>
<feature type="region of interest" description="Disordered" evidence="1">
    <location>
        <begin position="1"/>
        <end position="88"/>
    </location>
</feature>
<comment type="caution">
    <text evidence="2">The sequence shown here is derived from an EMBL/GenBank/DDBJ whole genome shotgun (WGS) entry which is preliminary data.</text>
</comment>
<sequence>MGSNDLPPYAPTTPKGKPAACPETGITPPQDQTGTPAAGAGSRWTSCGPVSSCADEDGSADGGSDAGGGVVEAGGSGGTEVGSGVVSCPVDAGPPGFTVLPGLAGTEEALPFFPDGVADADADPPRFALPP</sequence>
<feature type="compositionally biased region" description="Gly residues" evidence="1">
    <location>
        <begin position="60"/>
        <end position="81"/>
    </location>
</feature>
<dbReference type="RefSeq" id="WP_190015889.1">
    <property type="nucleotide sequence ID" value="NZ_BMUE01000006.1"/>
</dbReference>
<organism evidence="2 3">
    <name type="scientific">Streptomyces lucensis JCM 4490</name>
    <dbReference type="NCBI Taxonomy" id="1306176"/>
    <lineage>
        <taxon>Bacteria</taxon>
        <taxon>Bacillati</taxon>
        <taxon>Actinomycetota</taxon>
        <taxon>Actinomycetes</taxon>
        <taxon>Kitasatosporales</taxon>
        <taxon>Streptomycetaceae</taxon>
        <taxon>Streptomyces</taxon>
    </lineage>
</organism>